<keyword evidence="3" id="KW-1185">Reference proteome</keyword>
<sequence length="158" mass="17827">MPIFKTTFDKGLTTSDLRYLIPDGMNFLKAVSCRIDFSSSEDVVRKRTLIHYLTLLELKSGFLGFSFKASTTVQHKTEEMKTASHTYVNTQAVCSIYTGAIFMDLPPKPSDEFIASLKKWEKDPSEENIRNLVDNYGTHFITDVVMGAKFGEGKPNIN</sequence>
<reference evidence="2" key="1">
    <citation type="submission" date="2023-01" db="EMBL/GenBank/DDBJ databases">
        <title>Genome assembly of the deep-sea coral Lophelia pertusa.</title>
        <authorList>
            <person name="Herrera S."/>
            <person name="Cordes E."/>
        </authorList>
    </citation>
    <scope>NUCLEOTIDE SEQUENCE</scope>
    <source>
        <strain evidence="2">USNM1676648</strain>
        <tissue evidence="2">Polyp</tissue>
    </source>
</reference>
<dbReference type="OrthoDB" id="5963421at2759"/>
<dbReference type="EMBL" id="MU826829">
    <property type="protein sequence ID" value="KAJ7373978.1"/>
    <property type="molecule type" value="Genomic_DNA"/>
</dbReference>
<dbReference type="Proteomes" id="UP001163046">
    <property type="component" value="Unassembled WGS sequence"/>
</dbReference>
<evidence type="ECO:0000259" key="1">
    <source>
        <dbReference type="PROSITE" id="PS51412"/>
    </source>
</evidence>
<gene>
    <name evidence="2" type="ORF">OS493_009306</name>
</gene>
<dbReference type="InterPro" id="IPR020864">
    <property type="entry name" value="MACPF"/>
</dbReference>
<organism evidence="2 3">
    <name type="scientific">Desmophyllum pertusum</name>
    <dbReference type="NCBI Taxonomy" id="174260"/>
    <lineage>
        <taxon>Eukaryota</taxon>
        <taxon>Metazoa</taxon>
        <taxon>Cnidaria</taxon>
        <taxon>Anthozoa</taxon>
        <taxon>Hexacorallia</taxon>
        <taxon>Scleractinia</taxon>
        <taxon>Caryophylliina</taxon>
        <taxon>Caryophylliidae</taxon>
        <taxon>Desmophyllum</taxon>
    </lineage>
</organism>
<dbReference type="PROSITE" id="PS51412">
    <property type="entry name" value="MACPF_2"/>
    <property type="match status" value="1"/>
</dbReference>
<accession>A0A9X0CTU6</accession>
<name>A0A9X0CTU6_9CNID</name>
<evidence type="ECO:0000313" key="2">
    <source>
        <dbReference type="EMBL" id="KAJ7373978.1"/>
    </source>
</evidence>
<feature type="domain" description="MACPF" evidence="1">
    <location>
        <begin position="1"/>
        <end position="158"/>
    </location>
</feature>
<comment type="caution">
    <text evidence="2">The sequence shown here is derived from an EMBL/GenBank/DDBJ whole genome shotgun (WGS) entry which is preliminary data.</text>
</comment>
<protein>
    <recommendedName>
        <fullName evidence="1">MACPF domain-containing protein</fullName>
    </recommendedName>
</protein>
<dbReference type="AlphaFoldDB" id="A0A9X0CTU6"/>
<dbReference type="Pfam" id="PF01823">
    <property type="entry name" value="MACPF"/>
    <property type="match status" value="1"/>
</dbReference>
<evidence type="ECO:0000313" key="3">
    <source>
        <dbReference type="Proteomes" id="UP001163046"/>
    </source>
</evidence>
<proteinExistence type="predicted"/>